<feature type="transmembrane region" description="Helical" evidence="2">
    <location>
        <begin position="253"/>
        <end position="270"/>
    </location>
</feature>
<dbReference type="EC" id="3.4.-.-" evidence="3"/>
<keyword evidence="2" id="KW-0472">Membrane</keyword>
<name>A0ABW0FKC6_9MICO</name>
<feature type="compositionally biased region" description="Low complexity" evidence="1">
    <location>
        <begin position="25"/>
        <end position="44"/>
    </location>
</feature>
<feature type="transmembrane region" description="Helical" evidence="2">
    <location>
        <begin position="276"/>
        <end position="297"/>
    </location>
</feature>
<feature type="transmembrane region" description="Helical" evidence="2">
    <location>
        <begin position="179"/>
        <end position="199"/>
    </location>
</feature>
<dbReference type="RefSeq" id="WP_343924661.1">
    <property type="nucleotide sequence ID" value="NZ_BAAAIR010000042.1"/>
</dbReference>
<keyword evidence="4" id="KW-1185">Reference proteome</keyword>
<feature type="transmembrane region" description="Helical" evidence="2">
    <location>
        <begin position="219"/>
        <end position="244"/>
    </location>
</feature>
<dbReference type="GO" id="GO:0006508">
    <property type="term" value="P:proteolysis"/>
    <property type="evidence" value="ECO:0007669"/>
    <property type="project" value="UniProtKB-KW"/>
</dbReference>
<organism evidence="3 4">
    <name type="scientific">Brachybacterium tyrofermentans</name>
    <dbReference type="NCBI Taxonomy" id="47848"/>
    <lineage>
        <taxon>Bacteria</taxon>
        <taxon>Bacillati</taxon>
        <taxon>Actinomycetota</taxon>
        <taxon>Actinomycetes</taxon>
        <taxon>Micrococcales</taxon>
        <taxon>Dermabacteraceae</taxon>
        <taxon>Brachybacterium</taxon>
    </lineage>
</organism>
<dbReference type="PANTHER" id="PTHR36844">
    <property type="entry name" value="PROTEASE PRSW"/>
    <property type="match status" value="1"/>
</dbReference>
<gene>
    <name evidence="3" type="ORF">ACFPK8_16375</name>
</gene>
<feature type="transmembrane region" description="Helical" evidence="2">
    <location>
        <begin position="117"/>
        <end position="136"/>
    </location>
</feature>
<dbReference type="Proteomes" id="UP001595937">
    <property type="component" value="Unassembled WGS sequence"/>
</dbReference>
<protein>
    <submittedName>
        <fullName evidence="3">PrsW family glutamic-type intramembrane protease</fullName>
        <ecNumber evidence="3">3.4.-.-</ecNumber>
    </submittedName>
</protein>
<dbReference type="PANTHER" id="PTHR36844:SF1">
    <property type="entry name" value="PROTEASE PRSW"/>
    <property type="match status" value="1"/>
</dbReference>
<keyword evidence="2" id="KW-1133">Transmembrane helix</keyword>
<dbReference type="EMBL" id="JBHSLN010000086">
    <property type="protein sequence ID" value="MFC5299091.1"/>
    <property type="molecule type" value="Genomic_DNA"/>
</dbReference>
<keyword evidence="2" id="KW-0812">Transmembrane</keyword>
<evidence type="ECO:0000313" key="3">
    <source>
        <dbReference type="EMBL" id="MFC5299091.1"/>
    </source>
</evidence>
<reference evidence="4" key="1">
    <citation type="journal article" date="2019" name="Int. J. Syst. Evol. Microbiol.">
        <title>The Global Catalogue of Microorganisms (GCM) 10K type strain sequencing project: providing services to taxonomists for standard genome sequencing and annotation.</title>
        <authorList>
            <consortium name="The Broad Institute Genomics Platform"/>
            <consortium name="The Broad Institute Genome Sequencing Center for Infectious Disease"/>
            <person name="Wu L."/>
            <person name="Ma J."/>
        </authorList>
    </citation>
    <scope>NUCLEOTIDE SEQUENCE [LARGE SCALE GENOMIC DNA]</scope>
    <source>
        <strain evidence="4">CGMCC 1.16455</strain>
    </source>
</reference>
<dbReference type="Pfam" id="PF13367">
    <property type="entry name" value="PrsW-protease"/>
    <property type="match status" value="1"/>
</dbReference>
<keyword evidence="3" id="KW-0645">Protease</keyword>
<dbReference type="InterPro" id="IPR026898">
    <property type="entry name" value="PrsW"/>
</dbReference>
<sequence>MSEQPVIPPQAPTVARSGPPPMPQARSAPRAGPAPSLASTPPAGSASTARYPWYLRFSWILALVVGTLAYVATFVIMLLTRNPTILPTVLLVGAATIPLTVLLFAQSSKVGPLVPTRTVLVTVALGGLFGLCAAGLGETIAGLLLGKASILLVGVIEETAKLVVPLIVLGLAHRSTRGGGIVIGIAAGTGFAVLETMGYGFNALLSRSGGLGALDSTLILRGILVPAGHVAWTGAICAALWFLVETSHKPRGVLALAVAYVGAIVMHTAWDATTSGILHVLIGVISVGALLTLTILAHRAFVRRTLPPPGNGPAGIRPADGEYAAHSRR</sequence>
<feature type="transmembrane region" description="Helical" evidence="2">
    <location>
        <begin position="57"/>
        <end position="79"/>
    </location>
</feature>
<keyword evidence="3" id="KW-0378">Hydrolase</keyword>
<evidence type="ECO:0000256" key="1">
    <source>
        <dbReference type="SAM" id="MobiDB-lite"/>
    </source>
</evidence>
<feature type="transmembrane region" description="Helical" evidence="2">
    <location>
        <begin position="85"/>
        <end position="105"/>
    </location>
</feature>
<evidence type="ECO:0000313" key="4">
    <source>
        <dbReference type="Proteomes" id="UP001595937"/>
    </source>
</evidence>
<comment type="caution">
    <text evidence="3">The sequence shown here is derived from an EMBL/GenBank/DDBJ whole genome shotgun (WGS) entry which is preliminary data.</text>
</comment>
<dbReference type="GO" id="GO:0008233">
    <property type="term" value="F:peptidase activity"/>
    <property type="evidence" value="ECO:0007669"/>
    <property type="project" value="UniProtKB-KW"/>
</dbReference>
<evidence type="ECO:0000256" key="2">
    <source>
        <dbReference type="SAM" id="Phobius"/>
    </source>
</evidence>
<feature type="transmembrane region" description="Helical" evidence="2">
    <location>
        <begin position="148"/>
        <end position="172"/>
    </location>
</feature>
<dbReference type="GeneID" id="303297857"/>
<proteinExistence type="predicted"/>
<feature type="region of interest" description="Disordered" evidence="1">
    <location>
        <begin position="1"/>
        <end position="44"/>
    </location>
</feature>
<accession>A0ABW0FKC6</accession>
<feature type="compositionally biased region" description="Pro residues" evidence="1">
    <location>
        <begin position="1"/>
        <end position="11"/>
    </location>
</feature>